<proteinExistence type="predicted"/>
<sequence length="60" mass="6602">MVKRELSQSCRAPATGTVVKMDGGACTENICPMCSERINVVHLKKTNDCTQYLKPEDGDQ</sequence>
<dbReference type="EMBL" id="JAUNZN010000007">
    <property type="protein sequence ID" value="KAK4818080.1"/>
    <property type="molecule type" value="Genomic_DNA"/>
</dbReference>
<dbReference type="AlphaFoldDB" id="A0AAN7NLU4"/>
<keyword evidence="2" id="KW-1185">Reference proteome</keyword>
<protein>
    <submittedName>
        <fullName evidence="1">Uncharacterized protein</fullName>
    </submittedName>
</protein>
<gene>
    <name evidence="1" type="ORF">QYF61_004630</name>
</gene>
<evidence type="ECO:0000313" key="1">
    <source>
        <dbReference type="EMBL" id="KAK4818080.1"/>
    </source>
</evidence>
<evidence type="ECO:0000313" key="2">
    <source>
        <dbReference type="Proteomes" id="UP001333110"/>
    </source>
</evidence>
<accession>A0AAN7NLU4</accession>
<reference evidence="1 2" key="1">
    <citation type="journal article" date="2023" name="J. Hered.">
        <title>Chromosome-level genome of the wood stork (Mycteria americana) provides insight into avian chromosome evolution.</title>
        <authorList>
            <person name="Flamio R. Jr."/>
            <person name="Ramstad K.M."/>
        </authorList>
    </citation>
    <scope>NUCLEOTIDE SEQUENCE [LARGE SCALE GENOMIC DNA]</scope>
    <source>
        <strain evidence="1">JAX WOST 10</strain>
    </source>
</reference>
<organism evidence="1 2">
    <name type="scientific">Mycteria americana</name>
    <name type="common">Wood stork</name>
    <dbReference type="NCBI Taxonomy" id="33587"/>
    <lineage>
        <taxon>Eukaryota</taxon>
        <taxon>Metazoa</taxon>
        <taxon>Chordata</taxon>
        <taxon>Craniata</taxon>
        <taxon>Vertebrata</taxon>
        <taxon>Euteleostomi</taxon>
        <taxon>Archelosauria</taxon>
        <taxon>Archosauria</taxon>
        <taxon>Dinosauria</taxon>
        <taxon>Saurischia</taxon>
        <taxon>Theropoda</taxon>
        <taxon>Coelurosauria</taxon>
        <taxon>Aves</taxon>
        <taxon>Neognathae</taxon>
        <taxon>Neoaves</taxon>
        <taxon>Aequornithes</taxon>
        <taxon>Ciconiiformes</taxon>
        <taxon>Ciconiidae</taxon>
        <taxon>Mycteria</taxon>
    </lineage>
</organism>
<dbReference type="Proteomes" id="UP001333110">
    <property type="component" value="Unassembled WGS sequence"/>
</dbReference>
<name>A0AAN7NLU4_MYCAM</name>
<comment type="caution">
    <text evidence="1">The sequence shown here is derived from an EMBL/GenBank/DDBJ whole genome shotgun (WGS) entry which is preliminary data.</text>
</comment>